<proteinExistence type="inferred from homology"/>
<dbReference type="AlphaFoldDB" id="A0A2N8PA43"/>
<dbReference type="Pfam" id="PF08240">
    <property type="entry name" value="ADH_N"/>
    <property type="match status" value="1"/>
</dbReference>
<evidence type="ECO:0000256" key="8">
    <source>
        <dbReference type="ARBA" id="ARBA00039102"/>
    </source>
</evidence>
<evidence type="ECO:0000259" key="13">
    <source>
        <dbReference type="Pfam" id="PF00107"/>
    </source>
</evidence>
<protein>
    <recommendedName>
        <fullName evidence="9">2-deoxy-scyllo-inosamine dehydrogenase</fullName>
        <ecNumber evidence="8">1.1.1.329</ecNumber>
    </recommendedName>
</protein>
<evidence type="ECO:0000256" key="1">
    <source>
        <dbReference type="ARBA" id="ARBA00001947"/>
    </source>
</evidence>
<evidence type="ECO:0000256" key="4">
    <source>
        <dbReference type="ARBA" id="ARBA00023002"/>
    </source>
</evidence>
<dbReference type="PROSITE" id="PS00059">
    <property type="entry name" value="ADH_ZINC"/>
    <property type="match status" value="1"/>
</dbReference>
<dbReference type="InterPro" id="IPR013154">
    <property type="entry name" value="ADH-like_N"/>
</dbReference>
<gene>
    <name evidence="15" type="ORF">AOB60_27220</name>
</gene>
<dbReference type="Proteomes" id="UP000236047">
    <property type="component" value="Unassembled WGS sequence"/>
</dbReference>
<feature type="domain" description="Alcohol dehydrogenase-like N-terminal" evidence="14">
    <location>
        <begin position="23"/>
        <end position="133"/>
    </location>
</feature>
<evidence type="ECO:0000256" key="9">
    <source>
        <dbReference type="ARBA" id="ARBA00039387"/>
    </source>
</evidence>
<evidence type="ECO:0000313" key="15">
    <source>
        <dbReference type="EMBL" id="PNE37894.1"/>
    </source>
</evidence>
<evidence type="ECO:0000256" key="5">
    <source>
        <dbReference type="ARBA" id="ARBA00037678"/>
    </source>
</evidence>
<comment type="pathway">
    <text evidence="6">Metabolic intermediate biosynthesis; 2-deoxystreptamine biosynthesis; 2-deoxystreptamine from D-glucose 6-phosphate: step 3/4.</text>
</comment>
<organism evidence="15 16">
    <name type="scientific">Streptomyces noursei</name>
    <name type="common">Streptomyces albulus</name>
    <dbReference type="NCBI Taxonomy" id="1971"/>
    <lineage>
        <taxon>Bacteria</taxon>
        <taxon>Bacillati</taxon>
        <taxon>Actinomycetota</taxon>
        <taxon>Actinomycetes</taxon>
        <taxon>Kitasatosporales</taxon>
        <taxon>Streptomycetaceae</taxon>
        <taxon>Streptomyces</taxon>
    </lineage>
</organism>
<dbReference type="InterPro" id="IPR011032">
    <property type="entry name" value="GroES-like_sf"/>
</dbReference>
<evidence type="ECO:0000256" key="7">
    <source>
        <dbReference type="ARBA" id="ARBA00038004"/>
    </source>
</evidence>
<comment type="function">
    <text evidence="5">Catalyzes the oxidation of 2-deoxy-scyllo-inosamine (DOIA) with NAD(+) or NADP(+), forming 3-amino-2,3-dideoxy-scyllo-inosose (amino-DOI).</text>
</comment>
<evidence type="ECO:0000256" key="2">
    <source>
        <dbReference type="ARBA" id="ARBA00022723"/>
    </source>
</evidence>
<keyword evidence="4" id="KW-0560">Oxidoreductase</keyword>
<dbReference type="Gene3D" id="3.40.50.720">
    <property type="entry name" value="NAD(P)-binding Rossmann-like Domain"/>
    <property type="match status" value="1"/>
</dbReference>
<keyword evidence="16" id="KW-1185">Reference proteome</keyword>
<dbReference type="GO" id="GO:0008270">
    <property type="term" value="F:zinc ion binding"/>
    <property type="evidence" value="ECO:0007669"/>
    <property type="project" value="InterPro"/>
</dbReference>
<evidence type="ECO:0000313" key="16">
    <source>
        <dbReference type="Proteomes" id="UP000236047"/>
    </source>
</evidence>
<accession>A0A2N8PA43</accession>
<evidence type="ECO:0000256" key="6">
    <source>
        <dbReference type="ARBA" id="ARBA00037908"/>
    </source>
</evidence>
<dbReference type="EC" id="1.1.1.329" evidence="8"/>
<comment type="caution">
    <text evidence="15">The sequence shown here is derived from an EMBL/GenBank/DDBJ whole genome shotgun (WGS) entry which is preliminary data.</text>
</comment>
<dbReference type="Pfam" id="PF00107">
    <property type="entry name" value="ADH_zinc_N"/>
    <property type="match status" value="1"/>
</dbReference>
<dbReference type="EMBL" id="LJSN01000003">
    <property type="protein sequence ID" value="PNE37894.1"/>
    <property type="molecule type" value="Genomic_DNA"/>
</dbReference>
<comment type="similarity">
    <text evidence="7">Belongs to the zinc-containing alcohol dehydrogenase family. DOIA dehydrogenase subfamily.</text>
</comment>
<dbReference type="SUPFAM" id="SSF50129">
    <property type="entry name" value="GroES-like"/>
    <property type="match status" value="1"/>
</dbReference>
<dbReference type="Gene3D" id="3.90.180.10">
    <property type="entry name" value="Medium-chain alcohol dehydrogenases, catalytic domain"/>
    <property type="match status" value="1"/>
</dbReference>
<evidence type="ECO:0000259" key="14">
    <source>
        <dbReference type="Pfam" id="PF08240"/>
    </source>
</evidence>
<dbReference type="InterPro" id="IPR013149">
    <property type="entry name" value="ADH-like_C"/>
</dbReference>
<dbReference type="PANTHER" id="PTHR43401">
    <property type="entry name" value="L-THREONINE 3-DEHYDROGENASE"/>
    <property type="match status" value="1"/>
</dbReference>
<comment type="cofactor">
    <cofactor evidence="1 12">
        <name>Zn(2+)</name>
        <dbReference type="ChEBI" id="CHEBI:29105"/>
    </cofactor>
</comment>
<dbReference type="CDD" id="cd08234">
    <property type="entry name" value="threonine_DH_like"/>
    <property type="match status" value="1"/>
</dbReference>
<dbReference type="PANTHER" id="PTHR43401:SF5">
    <property type="entry name" value="ALCOHOL DEHYDROGENASE-RELATED"/>
    <property type="match status" value="1"/>
</dbReference>
<dbReference type="GO" id="GO:0016491">
    <property type="term" value="F:oxidoreductase activity"/>
    <property type="evidence" value="ECO:0007669"/>
    <property type="project" value="UniProtKB-KW"/>
</dbReference>
<reference evidence="16" key="1">
    <citation type="submission" date="2015-09" db="EMBL/GenBank/DDBJ databases">
        <authorList>
            <person name="Graham D.E."/>
            <person name="Mahan K.M."/>
            <person name="Klingeman D.M."/>
            <person name="Fida T."/>
            <person name="Giannone R.J."/>
            <person name="Hettich R.L."/>
            <person name="Parry R.J."/>
            <person name="Spain J.C."/>
        </authorList>
    </citation>
    <scope>NUCLEOTIDE SEQUENCE [LARGE SCALE GENOMIC DNA]</scope>
    <source>
        <strain evidence="16">JCM 4701</strain>
    </source>
</reference>
<keyword evidence="3 12" id="KW-0862">Zinc</keyword>
<evidence type="ECO:0000256" key="3">
    <source>
        <dbReference type="ARBA" id="ARBA00022833"/>
    </source>
</evidence>
<dbReference type="InterPro" id="IPR050129">
    <property type="entry name" value="Zn_alcohol_dh"/>
</dbReference>
<evidence type="ECO:0000256" key="11">
    <source>
        <dbReference type="ARBA" id="ARBA00049085"/>
    </source>
</evidence>
<sequence>MRAVVIKEPHRLHVTTVPDPTPGPGEVVVAVAAAGLCGTDVHMLAGEFGPTRYPVVPGHEFAGEVVAVGADVTAFAEGDAVAVDPALYCGACHFCALGRGNLCERWGTLGITVDGACAEYVAVPARNCHRLPETVPLAHAPLVEPLSTIVRGLDIVAPRLGDNFLIYGAGTMGLLYLQVARRAGAASVSVVDVNEERLAVARRRGADAVATDADALASAHPRGWEVVTDCTGNIRAIEDGLTRPARGGTFQQFGCAPDQETARFSPFRIYHDEIRIVGSMAILHSFGRAVELLGKGVIDAETMITHRFGLDSYATTLETFRRGTGRKLQIVPSGAAT</sequence>
<feature type="domain" description="Alcohol dehydrogenase-like C-terminal" evidence="13">
    <location>
        <begin position="172"/>
        <end position="293"/>
    </location>
</feature>
<keyword evidence="2 12" id="KW-0479">Metal-binding</keyword>
<dbReference type="SUPFAM" id="SSF51735">
    <property type="entry name" value="NAD(P)-binding Rossmann-fold domains"/>
    <property type="match status" value="1"/>
</dbReference>
<evidence type="ECO:0000256" key="12">
    <source>
        <dbReference type="RuleBase" id="RU361277"/>
    </source>
</evidence>
<name>A0A2N8PA43_STRNR</name>
<evidence type="ECO:0000256" key="10">
    <source>
        <dbReference type="ARBA" id="ARBA00048685"/>
    </source>
</evidence>
<dbReference type="InterPro" id="IPR002328">
    <property type="entry name" value="ADH_Zn_CS"/>
</dbReference>
<dbReference type="InterPro" id="IPR036291">
    <property type="entry name" value="NAD(P)-bd_dom_sf"/>
</dbReference>
<comment type="catalytic activity">
    <reaction evidence="10">
        <text>2-deoxy-scyllo-inosamine + NAD(+) = 3-amino-2,3-dideoxy-scyllo-inosose + NADH + H(+)</text>
        <dbReference type="Rhea" id="RHEA:33883"/>
        <dbReference type="ChEBI" id="CHEBI:15378"/>
        <dbReference type="ChEBI" id="CHEBI:57540"/>
        <dbReference type="ChEBI" id="CHEBI:57945"/>
        <dbReference type="ChEBI" id="CHEBI:65002"/>
        <dbReference type="ChEBI" id="CHEBI:65003"/>
        <dbReference type="EC" id="1.1.1.329"/>
    </reaction>
</comment>
<comment type="catalytic activity">
    <reaction evidence="11">
        <text>2-deoxy-scyllo-inosamine + NADP(+) = 3-amino-2,3-dideoxy-scyllo-inosose + NADPH + H(+)</text>
        <dbReference type="Rhea" id="RHEA:33879"/>
        <dbReference type="ChEBI" id="CHEBI:15378"/>
        <dbReference type="ChEBI" id="CHEBI:57783"/>
        <dbReference type="ChEBI" id="CHEBI:58349"/>
        <dbReference type="ChEBI" id="CHEBI:65002"/>
        <dbReference type="ChEBI" id="CHEBI:65003"/>
        <dbReference type="EC" id="1.1.1.329"/>
    </reaction>
</comment>
<dbReference type="RefSeq" id="WP_102925447.1">
    <property type="nucleotide sequence ID" value="NZ_LJSN01000003.1"/>
</dbReference>